<comment type="caution">
    <text evidence="3">The sequence shown here is derived from an EMBL/GenBank/DDBJ whole genome shotgun (WGS) entry which is preliminary data.</text>
</comment>
<reference evidence="3 4" key="1">
    <citation type="journal article" date="2019" name="Sci. Rep.">
        <title>Orb-weaving spider Araneus ventricosus genome elucidates the spidroin gene catalogue.</title>
        <authorList>
            <person name="Kono N."/>
            <person name="Nakamura H."/>
            <person name="Ohtoshi R."/>
            <person name="Moran D.A.P."/>
            <person name="Shinohara A."/>
            <person name="Yoshida Y."/>
            <person name="Fujiwara M."/>
            <person name="Mori M."/>
            <person name="Tomita M."/>
            <person name="Arakawa K."/>
        </authorList>
    </citation>
    <scope>NUCLEOTIDE SEQUENCE [LARGE SCALE GENOMIC DNA]</scope>
</reference>
<keyword evidence="4" id="KW-1185">Reference proteome</keyword>
<dbReference type="SUPFAM" id="SSF49599">
    <property type="entry name" value="TRAF domain-like"/>
    <property type="match status" value="2"/>
</dbReference>
<dbReference type="EMBL" id="BGPR01002167">
    <property type="protein sequence ID" value="GBM68916.1"/>
    <property type="molecule type" value="Genomic_DNA"/>
</dbReference>
<evidence type="ECO:0000256" key="1">
    <source>
        <dbReference type="SAM" id="MobiDB-lite"/>
    </source>
</evidence>
<proteinExistence type="predicted"/>
<dbReference type="Proteomes" id="UP000499080">
    <property type="component" value="Unassembled WGS sequence"/>
</dbReference>
<feature type="compositionally biased region" description="Basic and acidic residues" evidence="1">
    <location>
        <begin position="308"/>
        <end position="368"/>
    </location>
</feature>
<dbReference type="InterPro" id="IPR008974">
    <property type="entry name" value="TRAF-like"/>
</dbReference>
<name>A0A4Y2HVC4_ARAVE</name>
<dbReference type="Gene3D" id="2.60.210.10">
    <property type="entry name" value="Apoptosis, Tumor Necrosis Factor Receptor Associated Protein 2, Chain A"/>
    <property type="match status" value="1"/>
</dbReference>
<dbReference type="CDD" id="cd00121">
    <property type="entry name" value="MATH"/>
    <property type="match status" value="1"/>
</dbReference>
<evidence type="ECO:0000313" key="4">
    <source>
        <dbReference type="Proteomes" id="UP000499080"/>
    </source>
</evidence>
<dbReference type="AlphaFoldDB" id="A0A4Y2HVC4"/>
<evidence type="ECO:0000259" key="2">
    <source>
        <dbReference type="PROSITE" id="PS50144"/>
    </source>
</evidence>
<dbReference type="InterPro" id="IPR002083">
    <property type="entry name" value="MATH/TRAF_dom"/>
</dbReference>
<gene>
    <name evidence="3" type="ORF">AVEN_117480_1</name>
</gene>
<feature type="domain" description="MATH" evidence="2">
    <location>
        <begin position="10"/>
        <end position="142"/>
    </location>
</feature>
<accession>A0A4Y2HVC4</accession>
<evidence type="ECO:0000313" key="3">
    <source>
        <dbReference type="EMBL" id="GBM68916.1"/>
    </source>
</evidence>
<protein>
    <recommendedName>
        <fullName evidence="2">MATH domain-containing protein</fullName>
    </recommendedName>
</protein>
<sequence length="375" mass="44058">MEAFKIDRRCFTFTWKIKNFSFCWNGNDERLYSPTFNVYTKYTSSTKYITSWRLVISRFPVANYIVCYLWNIYDLPRFFSLDYELLFLTHGESTPYSVKLFDATTFKGGIYSLPLMIPCDKIFGGDGVSLLHDDTLIIRCKIWGGPNLETERCFAETEIEVQQNSSVWTIGRFSSLKQGEKITQTISRTPTTKQYFIFNMVLEDRVSMNIEINPVDNKTIKLFKCQMFLMDVAGEKIKCGKYELLSNSVRTKPPWVFELSFNKRSLLENESRYLPNDALTFQYEMEFSTGREAGKILKLVTTDHFARERHTESLHERDTESFHERDTESFHERDAKSIHERDTQSFHESDTESFHERDTESFHGKDTESSLFFLA</sequence>
<dbReference type="PROSITE" id="PS50144">
    <property type="entry name" value="MATH"/>
    <property type="match status" value="1"/>
</dbReference>
<organism evidence="3 4">
    <name type="scientific">Araneus ventricosus</name>
    <name type="common">Orbweaver spider</name>
    <name type="synonym">Epeira ventricosa</name>
    <dbReference type="NCBI Taxonomy" id="182803"/>
    <lineage>
        <taxon>Eukaryota</taxon>
        <taxon>Metazoa</taxon>
        <taxon>Ecdysozoa</taxon>
        <taxon>Arthropoda</taxon>
        <taxon>Chelicerata</taxon>
        <taxon>Arachnida</taxon>
        <taxon>Araneae</taxon>
        <taxon>Araneomorphae</taxon>
        <taxon>Entelegynae</taxon>
        <taxon>Araneoidea</taxon>
        <taxon>Araneidae</taxon>
        <taxon>Araneus</taxon>
    </lineage>
</organism>
<feature type="region of interest" description="Disordered" evidence="1">
    <location>
        <begin position="308"/>
        <end position="375"/>
    </location>
</feature>